<evidence type="ECO:0000313" key="4">
    <source>
        <dbReference type="EMBL" id="SHI40683.1"/>
    </source>
</evidence>
<accession>A0A1M6AWU1</accession>
<dbReference type="Proteomes" id="UP000184387">
    <property type="component" value="Unassembled WGS sequence"/>
</dbReference>
<dbReference type="Gene3D" id="2.60.40.10">
    <property type="entry name" value="Immunoglobulins"/>
    <property type="match status" value="1"/>
</dbReference>
<keyword evidence="5" id="KW-1185">Reference proteome</keyword>
<dbReference type="EMBL" id="FQZF01000002">
    <property type="protein sequence ID" value="SHI40683.1"/>
    <property type="molecule type" value="Genomic_DNA"/>
</dbReference>
<dbReference type="SUPFAM" id="SSF81296">
    <property type="entry name" value="E set domains"/>
    <property type="match status" value="1"/>
</dbReference>
<feature type="compositionally biased region" description="Low complexity" evidence="2">
    <location>
        <begin position="644"/>
        <end position="655"/>
    </location>
</feature>
<dbReference type="InterPro" id="IPR017853">
    <property type="entry name" value="GH"/>
</dbReference>
<dbReference type="GO" id="GO:0005975">
    <property type="term" value="P:carbohydrate metabolic process"/>
    <property type="evidence" value="ECO:0007669"/>
    <property type="project" value="InterPro"/>
</dbReference>
<dbReference type="STRING" id="198092.SAMN02745194_00274"/>
<gene>
    <name evidence="4" type="ORF">SAMN02745194_00274</name>
</gene>
<dbReference type="SUPFAM" id="SSF51011">
    <property type="entry name" value="Glycosyl hydrolase domain"/>
    <property type="match status" value="1"/>
</dbReference>
<dbReference type="Gene3D" id="3.20.20.80">
    <property type="entry name" value="Glycosidases"/>
    <property type="match status" value="1"/>
</dbReference>
<dbReference type="CDD" id="cd11326">
    <property type="entry name" value="AmyAc_Glg_debranch"/>
    <property type="match status" value="1"/>
</dbReference>
<organism evidence="4 5">
    <name type="scientific">Muricoccus roseus</name>
    <dbReference type="NCBI Taxonomy" id="198092"/>
    <lineage>
        <taxon>Bacteria</taxon>
        <taxon>Pseudomonadati</taxon>
        <taxon>Pseudomonadota</taxon>
        <taxon>Alphaproteobacteria</taxon>
        <taxon>Acetobacterales</taxon>
        <taxon>Roseomonadaceae</taxon>
        <taxon>Muricoccus</taxon>
    </lineage>
</organism>
<name>A0A1M6AWU1_9PROT</name>
<feature type="region of interest" description="Disordered" evidence="2">
    <location>
        <begin position="467"/>
        <end position="488"/>
    </location>
</feature>
<dbReference type="AlphaFoldDB" id="A0A1M6AWU1"/>
<reference evidence="4 5" key="1">
    <citation type="submission" date="2016-11" db="EMBL/GenBank/DDBJ databases">
        <authorList>
            <person name="Jaros S."/>
            <person name="Januszkiewicz K."/>
            <person name="Wedrychowicz H."/>
        </authorList>
    </citation>
    <scope>NUCLEOTIDE SEQUENCE [LARGE SCALE GENOMIC DNA]</scope>
    <source>
        <strain evidence="4 5">DSM 14916</strain>
    </source>
</reference>
<dbReference type="SUPFAM" id="SSF51445">
    <property type="entry name" value="(Trans)glycosidases"/>
    <property type="match status" value="1"/>
</dbReference>
<evidence type="ECO:0000256" key="2">
    <source>
        <dbReference type="SAM" id="MobiDB-lite"/>
    </source>
</evidence>
<dbReference type="Gene3D" id="2.60.40.1180">
    <property type="entry name" value="Golgi alpha-mannosidase II"/>
    <property type="match status" value="1"/>
</dbReference>
<evidence type="ECO:0000256" key="1">
    <source>
        <dbReference type="ARBA" id="ARBA00008061"/>
    </source>
</evidence>
<dbReference type="InterPro" id="IPR006047">
    <property type="entry name" value="GH13_cat_dom"/>
</dbReference>
<comment type="similarity">
    <text evidence="1">Belongs to the glycosyl hydrolase 13 family.</text>
</comment>
<protein>
    <submittedName>
        <fullName evidence="4">Glycogen operon protein</fullName>
    </submittedName>
</protein>
<dbReference type="InterPro" id="IPR004193">
    <property type="entry name" value="Glyco_hydro_13_N"/>
</dbReference>
<dbReference type="Pfam" id="PF02922">
    <property type="entry name" value="CBM_48"/>
    <property type="match status" value="1"/>
</dbReference>
<feature type="domain" description="Glycosyl hydrolase family 13 catalytic" evidence="3">
    <location>
        <begin position="144"/>
        <end position="564"/>
    </location>
</feature>
<dbReference type="PANTHER" id="PTHR43002">
    <property type="entry name" value="GLYCOGEN DEBRANCHING ENZYME"/>
    <property type="match status" value="1"/>
</dbReference>
<feature type="region of interest" description="Disordered" evidence="2">
    <location>
        <begin position="644"/>
        <end position="665"/>
    </location>
</feature>
<evidence type="ECO:0000259" key="3">
    <source>
        <dbReference type="SMART" id="SM00642"/>
    </source>
</evidence>
<dbReference type="GO" id="GO:0004553">
    <property type="term" value="F:hydrolase activity, hydrolyzing O-glycosyl compounds"/>
    <property type="evidence" value="ECO:0007669"/>
    <property type="project" value="InterPro"/>
</dbReference>
<dbReference type="InterPro" id="IPR013783">
    <property type="entry name" value="Ig-like_fold"/>
</dbReference>
<dbReference type="InterPro" id="IPR044505">
    <property type="entry name" value="GlgX_Isoamylase_N_E_set"/>
</dbReference>
<dbReference type="InterPro" id="IPR014756">
    <property type="entry name" value="Ig_E-set"/>
</dbReference>
<sequence length="678" mass="74085">MQQDFSVEEGSPLPLGPSETADGFNIAVVSRHATRLSVLLFDASGAMLGSFPLDPRRHRTGDVWHLRLVGALRGCSYALRAEGPWAPEKGHRFDPHDLLLDPYATAILGPPLAGEARCLLLEHRFDWAGDRPPRHPWRETLIYETHVRGFTIGHGSGVLHGGRFLGVAEMIPYLQALGVTAVELMPVQEVADALPPGHAGASATPPLRNYWGYDPIALFAPRSLYGSGAPGAAVTEFKTAAVTEFKTMVRELHRAGIEVILDIVFNHTGEGGENGATFSFRGLDNAIYYILGPEGRYADYTGCGNTLNCNHPVVRAMLIDCLRYWVTEMHVDGFRFDLAAVLGRGEDGALMANAPLLHQIAEDPVLRGTKLIAEAWDAAGAFQLGRFPGDRWAEWNAHYRDDVRRFWRDDPGMGGAFATRLCGSEDLYGGRGRGSLGPLRSINFVACHDGPTLNDLVSYARPHNEANAEPGLPVESWGENNGTEGPTRDTAIEAVRGRQVRNLLTTLMVSRGTPMLLGGDEFRRTQQGNTNPWCQDNEVSWYDWEDAKRHADVLRFVRRLAALRRAHPVLSAERFYTEAEVVWFGPDGAPPDWHGPRNALGCIIRVGEGMPGALCLLFNASRSTSAQFPLPEPPAGPWRIAIDTAAAPPADAADPGAERPAPRDPVLIPRSTLVLVSR</sequence>
<proteinExistence type="inferred from homology"/>
<dbReference type="SMART" id="SM00642">
    <property type="entry name" value="Aamy"/>
    <property type="match status" value="1"/>
</dbReference>
<dbReference type="InterPro" id="IPR013780">
    <property type="entry name" value="Glyco_hydro_b"/>
</dbReference>
<evidence type="ECO:0000313" key="5">
    <source>
        <dbReference type="Proteomes" id="UP000184387"/>
    </source>
</evidence>
<dbReference type="CDD" id="cd02856">
    <property type="entry name" value="E_set_GDE_Isoamylase_N"/>
    <property type="match status" value="1"/>
</dbReference>